<keyword evidence="11" id="KW-0812">Transmembrane</keyword>
<dbReference type="Pfam" id="PF03793">
    <property type="entry name" value="PASTA"/>
    <property type="match status" value="3"/>
</dbReference>
<gene>
    <name evidence="14" type="ORF">HIJ39_08585</name>
</gene>
<feature type="domain" description="Protein kinase" evidence="12">
    <location>
        <begin position="10"/>
        <end position="275"/>
    </location>
</feature>
<dbReference type="SUPFAM" id="SSF56112">
    <property type="entry name" value="Protein kinase-like (PK-like)"/>
    <property type="match status" value="1"/>
</dbReference>
<dbReference type="EMBL" id="JABBVZ010000022">
    <property type="protein sequence ID" value="NMP22407.1"/>
    <property type="molecule type" value="Genomic_DNA"/>
</dbReference>
<dbReference type="PROSITE" id="PS00108">
    <property type="entry name" value="PROTEIN_KINASE_ST"/>
    <property type="match status" value="1"/>
</dbReference>
<feature type="domain" description="PASTA" evidence="13">
    <location>
        <begin position="398"/>
        <end position="464"/>
    </location>
</feature>
<keyword evidence="3" id="KW-0808">Transferase</keyword>
<comment type="caution">
    <text evidence="14">The sequence shown here is derived from an EMBL/GenBank/DDBJ whole genome shotgun (WGS) entry which is preliminary data.</text>
</comment>
<dbReference type="Gene3D" id="3.30.10.20">
    <property type="match status" value="3"/>
</dbReference>
<keyword evidence="11" id="KW-0472">Membrane</keyword>
<evidence type="ECO:0000256" key="2">
    <source>
        <dbReference type="ARBA" id="ARBA00022527"/>
    </source>
</evidence>
<keyword evidence="15" id="KW-1185">Reference proteome</keyword>
<comment type="catalytic activity">
    <reaction evidence="7">
        <text>L-threonyl-[protein] + ATP = O-phospho-L-threonyl-[protein] + ADP + H(+)</text>
        <dbReference type="Rhea" id="RHEA:46608"/>
        <dbReference type="Rhea" id="RHEA-COMP:11060"/>
        <dbReference type="Rhea" id="RHEA-COMP:11605"/>
        <dbReference type="ChEBI" id="CHEBI:15378"/>
        <dbReference type="ChEBI" id="CHEBI:30013"/>
        <dbReference type="ChEBI" id="CHEBI:30616"/>
        <dbReference type="ChEBI" id="CHEBI:61977"/>
        <dbReference type="ChEBI" id="CHEBI:456216"/>
        <dbReference type="EC" id="2.7.11.1"/>
    </reaction>
</comment>
<protein>
    <recommendedName>
        <fullName evidence="1">non-specific serine/threonine protein kinase</fullName>
        <ecNumber evidence="1">2.7.11.1</ecNumber>
    </recommendedName>
</protein>
<keyword evidence="5 14" id="KW-0418">Kinase</keyword>
<evidence type="ECO:0000259" key="12">
    <source>
        <dbReference type="PROSITE" id="PS50011"/>
    </source>
</evidence>
<reference evidence="14 15" key="1">
    <citation type="submission" date="2020-04" db="EMBL/GenBank/DDBJ databases">
        <authorList>
            <person name="Zhang R."/>
            <person name="Schippers A."/>
        </authorList>
    </citation>
    <scope>NUCLEOTIDE SEQUENCE [LARGE SCALE GENOMIC DNA]</scope>
    <source>
        <strain evidence="14 15">DSM 109850</strain>
    </source>
</reference>
<feature type="domain" description="PASTA" evidence="13">
    <location>
        <begin position="330"/>
        <end position="397"/>
    </location>
</feature>
<feature type="transmembrane region" description="Helical" evidence="11">
    <location>
        <begin position="304"/>
        <end position="325"/>
    </location>
</feature>
<dbReference type="PROSITE" id="PS50011">
    <property type="entry name" value="PROTEIN_KINASE_DOM"/>
    <property type="match status" value="1"/>
</dbReference>
<evidence type="ECO:0000313" key="14">
    <source>
        <dbReference type="EMBL" id="NMP22407.1"/>
    </source>
</evidence>
<feature type="compositionally biased region" description="Low complexity" evidence="10">
    <location>
        <begin position="616"/>
        <end position="635"/>
    </location>
</feature>
<dbReference type="InterPro" id="IPR011009">
    <property type="entry name" value="Kinase-like_dom_sf"/>
</dbReference>
<accession>A0A7Y0L326</accession>
<evidence type="ECO:0000256" key="4">
    <source>
        <dbReference type="ARBA" id="ARBA00022741"/>
    </source>
</evidence>
<dbReference type="PANTHER" id="PTHR43289:SF34">
    <property type="entry name" value="SERINE_THREONINE-PROTEIN KINASE YBDM-RELATED"/>
    <property type="match status" value="1"/>
</dbReference>
<proteinExistence type="predicted"/>
<feature type="region of interest" description="Disordered" evidence="10">
    <location>
        <begin position="278"/>
        <end position="300"/>
    </location>
</feature>
<dbReference type="EC" id="2.7.11.1" evidence="1"/>
<dbReference type="FunFam" id="1.10.510.10:FF:000021">
    <property type="entry name" value="Serine/threonine protein kinase"/>
    <property type="match status" value="1"/>
</dbReference>
<dbReference type="Proteomes" id="UP000533476">
    <property type="component" value="Unassembled WGS sequence"/>
</dbReference>
<dbReference type="CDD" id="cd14014">
    <property type="entry name" value="STKc_PknB_like"/>
    <property type="match status" value="1"/>
</dbReference>
<dbReference type="SMART" id="SM00220">
    <property type="entry name" value="S_TKc"/>
    <property type="match status" value="1"/>
</dbReference>
<dbReference type="InterPro" id="IPR008271">
    <property type="entry name" value="Ser/Thr_kinase_AS"/>
</dbReference>
<keyword evidence="4 9" id="KW-0547">Nucleotide-binding</keyword>
<evidence type="ECO:0000256" key="5">
    <source>
        <dbReference type="ARBA" id="ARBA00022777"/>
    </source>
</evidence>
<dbReference type="Pfam" id="PF00069">
    <property type="entry name" value="Pkinase"/>
    <property type="match status" value="1"/>
</dbReference>
<evidence type="ECO:0000256" key="6">
    <source>
        <dbReference type="ARBA" id="ARBA00022840"/>
    </source>
</evidence>
<dbReference type="SMART" id="SM00740">
    <property type="entry name" value="PASTA"/>
    <property type="match status" value="3"/>
</dbReference>
<evidence type="ECO:0000256" key="1">
    <source>
        <dbReference type="ARBA" id="ARBA00012513"/>
    </source>
</evidence>
<feature type="region of interest" description="Disordered" evidence="10">
    <location>
        <begin position="522"/>
        <end position="543"/>
    </location>
</feature>
<comment type="catalytic activity">
    <reaction evidence="8">
        <text>L-seryl-[protein] + ATP = O-phospho-L-seryl-[protein] + ADP + H(+)</text>
        <dbReference type="Rhea" id="RHEA:17989"/>
        <dbReference type="Rhea" id="RHEA-COMP:9863"/>
        <dbReference type="Rhea" id="RHEA-COMP:11604"/>
        <dbReference type="ChEBI" id="CHEBI:15378"/>
        <dbReference type="ChEBI" id="CHEBI:29999"/>
        <dbReference type="ChEBI" id="CHEBI:30616"/>
        <dbReference type="ChEBI" id="CHEBI:83421"/>
        <dbReference type="ChEBI" id="CHEBI:456216"/>
        <dbReference type="EC" id="2.7.11.1"/>
    </reaction>
</comment>
<keyword evidence="2" id="KW-0723">Serine/threonine-protein kinase</keyword>
<name>A0A7Y0L326_9FIRM</name>
<evidence type="ECO:0000256" key="7">
    <source>
        <dbReference type="ARBA" id="ARBA00047899"/>
    </source>
</evidence>
<evidence type="ECO:0000259" key="13">
    <source>
        <dbReference type="PROSITE" id="PS51178"/>
    </source>
</evidence>
<evidence type="ECO:0000313" key="15">
    <source>
        <dbReference type="Proteomes" id="UP000533476"/>
    </source>
</evidence>
<evidence type="ECO:0000256" key="8">
    <source>
        <dbReference type="ARBA" id="ARBA00048679"/>
    </source>
</evidence>
<organism evidence="14 15">
    <name type="scientific">Sulfobacillus harzensis</name>
    <dbReference type="NCBI Taxonomy" id="2729629"/>
    <lineage>
        <taxon>Bacteria</taxon>
        <taxon>Bacillati</taxon>
        <taxon>Bacillota</taxon>
        <taxon>Clostridia</taxon>
        <taxon>Eubacteriales</taxon>
        <taxon>Clostridiales Family XVII. Incertae Sedis</taxon>
        <taxon>Sulfobacillus</taxon>
    </lineage>
</organism>
<keyword evidence="11" id="KW-1133">Transmembrane helix</keyword>
<evidence type="ECO:0000256" key="3">
    <source>
        <dbReference type="ARBA" id="ARBA00022679"/>
    </source>
</evidence>
<evidence type="ECO:0000256" key="11">
    <source>
        <dbReference type="SAM" id="Phobius"/>
    </source>
</evidence>
<dbReference type="InterPro" id="IPR000719">
    <property type="entry name" value="Prot_kinase_dom"/>
</dbReference>
<feature type="domain" description="PASTA" evidence="13">
    <location>
        <begin position="468"/>
        <end position="533"/>
    </location>
</feature>
<dbReference type="AlphaFoldDB" id="A0A7Y0L326"/>
<dbReference type="FunFam" id="3.30.200.20:FF:000035">
    <property type="entry name" value="Serine/threonine protein kinase Stk1"/>
    <property type="match status" value="1"/>
</dbReference>
<feature type="region of interest" description="Disordered" evidence="10">
    <location>
        <begin position="606"/>
        <end position="650"/>
    </location>
</feature>
<sequence length="650" mass="69381">MVGSILGNRYEVLERIGTGGMSLVYRARDLTLNRLVAVKILKHQWAEDAEVVRRFDQEARAAASLVDRHVVQVYDVGRDEPDIHYMVMELVAGETLRAKIDREAPLPVEVALDIADQVAQGLEVAHARKLVHRDIKPQNVLISPEGVVKVTDFGIAYAATTGTLVNTGSLLGTVQYLSPEQARGRLIGPQSDLYSLGVVLFEMLTGKLPFESESAIGVAIKHLQDEPARIDELRPDVPKAVGDMVERALSKDPAERYHSAHALRQDIARILHPEAANAGPLPAPLGRREEGPEQPTTPSRRRRWIPWAIVAALVAILAGGGVYAFNRWLNPPIISVPNFKGMALSQARGRAQSMGLSLDVVGHQSSTKVAKNHVLTERPSPGTRIKASQPVDVVVSSGPRKETLPGVTKETLYQAKQELVNTLGLRVRVRHVASSQQSGLVLRQSPGAGTVVAAGSRVTLWVSKGSSTAANVMPNLVGLSVPKAASLLASMNVTIGTPSPMYSTEPPNTIIDQSPAPFSSLQGVTGVSVTTSNGPSPVSSSMPRNRSLVRWTIPSSARPKSLLKVIVTDQAGNEEVYYQQVNPGEPVSYVVIWYGTRGELSASLNGQVEPPRTLLPSNTSSSTSAPSSGTSAPSSGPSPSPSPSPSGGNQ</sequence>
<dbReference type="InterPro" id="IPR005543">
    <property type="entry name" value="PASTA_dom"/>
</dbReference>
<dbReference type="InterPro" id="IPR017441">
    <property type="entry name" value="Protein_kinase_ATP_BS"/>
</dbReference>
<dbReference type="PROSITE" id="PS00107">
    <property type="entry name" value="PROTEIN_KINASE_ATP"/>
    <property type="match status" value="1"/>
</dbReference>
<evidence type="ECO:0000256" key="9">
    <source>
        <dbReference type="PROSITE-ProRule" id="PRU10141"/>
    </source>
</evidence>
<dbReference type="Gene3D" id="1.10.510.10">
    <property type="entry name" value="Transferase(Phosphotransferase) domain 1"/>
    <property type="match status" value="1"/>
</dbReference>
<feature type="binding site" evidence="9">
    <location>
        <position position="39"/>
    </location>
    <ligand>
        <name>ATP</name>
        <dbReference type="ChEBI" id="CHEBI:30616"/>
    </ligand>
</feature>
<dbReference type="PROSITE" id="PS51178">
    <property type="entry name" value="PASTA"/>
    <property type="match status" value="3"/>
</dbReference>
<evidence type="ECO:0000256" key="10">
    <source>
        <dbReference type="SAM" id="MobiDB-lite"/>
    </source>
</evidence>
<dbReference type="PANTHER" id="PTHR43289">
    <property type="entry name" value="MITOGEN-ACTIVATED PROTEIN KINASE KINASE KINASE 20-RELATED"/>
    <property type="match status" value="1"/>
</dbReference>
<dbReference type="GO" id="GO:0005524">
    <property type="term" value="F:ATP binding"/>
    <property type="evidence" value="ECO:0007669"/>
    <property type="project" value="UniProtKB-UniRule"/>
</dbReference>
<dbReference type="GO" id="GO:0004674">
    <property type="term" value="F:protein serine/threonine kinase activity"/>
    <property type="evidence" value="ECO:0007669"/>
    <property type="project" value="UniProtKB-KW"/>
</dbReference>
<keyword evidence="6 9" id="KW-0067">ATP-binding</keyword>
<dbReference type="CDD" id="cd06577">
    <property type="entry name" value="PASTA_pknB"/>
    <property type="match status" value="3"/>
</dbReference>
<dbReference type="Gene3D" id="3.30.200.20">
    <property type="entry name" value="Phosphorylase Kinase, domain 1"/>
    <property type="match status" value="1"/>
</dbReference>